<evidence type="ECO:0008006" key="4">
    <source>
        <dbReference type="Google" id="ProtNLM"/>
    </source>
</evidence>
<feature type="transmembrane region" description="Helical" evidence="1">
    <location>
        <begin position="205"/>
        <end position="223"/>
    </location>
</feature>
<protein>
    <recommendedName>
        <fullName evidence="4">Glycosyltransferase RgtA/B/C/D-like domain-containing protein</fullName>
    </recommendedName>
</protein>
<dbReference type="EMBL" id="CP053452">
    <property type="protein sequence ID" value="QJW99280.1"/>
    <property type="molecule type" value="Genomic_DNA"/>
</dbReference>
<dbReference type="Proteomes" id="UP000503447">
    <property type="component" value="Chromosome"/>
</dbReference>
<feature type="transmembrane region" description="Helical" evidence="1">
    <location>
        <begin position="122"/>
        <end position="139"/>
    </location>
</feature>
<evidence type="ECO:0000313" key="2">
    <source>
        <dbReference type="EMBL" id="QJW99280.1"/>
    </source>
</evidence>
<proteinExistence type="predicted"/>
<feature type="transmembrane region" description="Helical" evidence="1">
    <location>
        <begin position="370"/>
        <end position="394"/>
    </location>
</feature>
<dbReference type="AlphaFoldDB" id="A0A6M5Z0W2"/>
<evidence type="ECO:0000256" key="1">
    <source>
        <dbReference type="SAM" id="Phobius"/>
    </source>
</evidence>
<keyword evidence="1" id="KW-0472">Membrane</keyword>
<evidence type="ECO:0000313" key="3">
    <source>
        <dbReference type="Proteomes" id="UP000503447"/>
    </source>
</evidence>
<organism evidence="2 3">
    <name type="scientific">Frigoriglobus tundricola</name>
    <dbReference type="NCBI Taxonomy" id="2774151"/>
    <lineage>
        <taxon>Bacteria</taxon>
        <taxon>Pseudomonadati</taxon>
        <taxon>Planctomycetota</taxon>
        <taxon>Planctomycetia</taxon>
        <taxon>Gemmatales</taxon>
        <taxon>Gemmataceae</taxon>
        <taxon>Frigoriglobus</taxon>
    </lineage>
</organism>
<sequence>MSSPESVATVPANNSFWHRPWRRAEFGWGVTAVTLLLGLPIFFCLPPGGDVTLYDMAARTVLRGGVHYRDVFDTNPPGIVWAQALIRRTCGWSYEVLRAWDLLIVGGSVVLLARWIRRANGSGYSVAWFAAGVALVYPFASQNTHCQRDPWMLLPVLVALGMRLRRLEARLSEPNGGTCPPAPWWTGPFPEGCCWGAAAWIKPHVILPAAVVWWVSVVPLYRRSRLSRWGVARDFLGSFSGGSFVGALGAAWLVGTGTWPYFFSQFADWNPEYAERALSLLPSRLDVVLAFFPPWSLAHLLAVPLAVIGVREFLKWPHRPARLERWRVYSWAPTERAAAARALLGALYLVWLFQSWVFQREAEYIHIPDTFLMMAVVAGQRWALGFCGLVWVLAANVFVRTAGADPEIFQLIRELDNSPIPIKLPYHPLGRPDLFETWVQCWREGGTPQVRNRVQLMDGKPITSDWVELEQVAGYLRAVDPPVADRELLCWNLSTHPLYLKLGVEPALRYMHWETVFEFRSKADQVCREVARANPRFVVSDLGTFVGSKRLVHAPGLDGRADQLPYWFPRAQANRFPWNQPIVVRAGRYAVHRVTNPILARDVEPPPLDQQVLRPGINEWSGSMNQAIDPSQFAPAYLEVSGATALGLVDSPSSWAQLQRMTGSVPPPGGVDFSLFVAVVGLSAGREMGLSLGVQAGELAARVESSRQTAPGQRYQIVVLPREGVTTVNGRPFRANPEAK</sequence>
<dbReference type="KEGG" id="ftj:FTUN_6882"/>
<reference evidence="3" key="1">
    <citation type="submission" date="2020-05" db="EMBL/GenBank/DDBJ databases">
        <title>Frigoriglobus tundricola gen. nov., sp. nov., a psychrotolerant cellulolytic planctomycete of the family Gemmataceae with two divergent copies of 16S rRNA gene.</title>
        <authorList>
            <person name="Kulichevskaya I.S."/>
            <person name="Ivanova A.A."/>
            <person name="Naumoff D.G."/>
            <person name="Beletsky A.V."/>
            <person name="Rijpstra W.I.C."/>
            <person name="Sinninghe Damste J.S."/>
            <person name="Mardanov A.V."/>
            <person name="Ravin N.V."/>
            <person name="Dedysh S.N."/>
        </authorList>
    </citation>
    <scope>NUCLEOTIDE SEQUENCE [LARGE SCALE GENOMIC DNA]</scope>
    <source>
        <strain evidence="3">PL17</strain>
    </source>
</reference>
<feature type="transmembrane region" description="Helical" evidence="1">
    <location>
        <begin position="235"/>
        <end position="254"/>
    </location>
</feature>
<feature type="transmembrane region" description="Helical" evidence="1">
    <location>
        <begin position="26"/>
        <end position="45"/>
    </location>
</feature>
<feature type="transmembrane region" description="Helical" evidence="1">
    <location>
        <begin position="96"/>
        <end position="116"/>
    </location>
</feature>
<keyword evidence="1" id="KW-0812">Transmembrane</keyword>
<accession>A0A6M5Z0W2</accession>
<gene>
    <name evidence="2" type="ORF">FTUN_6882</name>
</gene>
<feature type="transmembrane region" description="Helical" evidence="1">
    <location>
        <begin position="287"/>
        <end position="310"/>
    </location>
</feature>
<keyword evidence="3" id="KW-1185">Reference proteome</keyword>
<keyword evidence="1" id="KW-1133">Transmembrane helix</keyword>
<name>A0A6M5Z0W2_9BACT</name>